<sequence length="143" mass="15181">MASTEINTSSGGPPNPSPSDSASQLQPTKPESASQPNTNTQAQSYLGLKANFAYDPKGPFTVNYDQEVYLQLMAGDEGSSGAGAGAGPGMKAGSGMKKCKTPTQIYREKWVRRALNPAISDPRGDPSPIDFECAENQRVRDKI</sequence>
<feature type="region of interest" description="Disordered" evidence="1">
    <location>
        <begin position="77"/>
        <end position="99"/>
    </location>
</feature>
<feature type="compositionally biased region" description="Polar residues" evidence="1">
    <location>
        <begin position="24"/>
        <end position="43"/>
    </location>
</feature>
<dbReference type="EMBL" id="JBFXLS010000071">
    <property type="protein sequence ID" value="KAL2820236.1"/>
    <property type="molecule type" value="Genomic_DNA"/>
</dbReference>
<evidence type="ECO:0000313" key="3">
    <source>
        <dbReference type="Proteomes" id="UP001610335"/>
    </source>
</evidence>
<reference evidence="2 3" key="1">
    <citation type="submission" date="2024-07" db="EMBL/GenBank/DDBJ databases">
        <title>Section-level genome sequencing and comparative genomics of Aspergillus sections Usti and Cavernicolus.</title>
        <authorList>
            <consortium name="Lawrence Berkeley National Laboratory"/>
            <person name="Nybo J.L."/>
            <person name="Vesth T.C."/>
            <person name="Theobald S."/>
            <person name="Frisvad J.C."/>
            <person name="Larsen T.O."/>
            <person name="Kjaerboelling I."/>
            <person name="Rothschild-Mancinelli K."/>
            <person name="Lyhne E.K."/>
            <person name="Kogle M.E."/>
            <person name="Barry K."/>
            <person name="Clum A."/>
            <person name="Na H."/>
            <person name="Ledsgaard L."/>
            <person name="Lin J."/>
            <person name="Lipzen A."/>
            <person name="Kuo A."/>
            <person name="Riley R."/>
            <person name="Mondo S."/>
            <person name="LaButti K."/>
            <person name="Haridas S."/>
            <person name="Pangalinan J."/>
            <person name="Salamov A.A."/>
            <person name="Simmons B.A."/>
            <person name="Magnuson J.K."/>
            <person name="Chen J."/>
            <person name="Drula E."/>
            <person name="Henrissat B."/>
            <person name="Wiebenga A."/>
            <person name="Lubbers R.J."/>
            <person name="Gomes A.C."/>
            <person name="Makela M.R."/>
            <person name="Stajich J."/>
            <person name="Grigoriev I.V."/>
            <person name="Mortensen U.H."/>
            <person name="De vries R.P."/>
            <person name="Baker S.E."/>
            <person name="Andersen M.R."/>
        </authorList>
    </citation>
    <scope>NUCLEOTIDE SEQUENCE [LARGE SCALE GENOMIC DNA]</scope>
    <source>
        <strain evidence="2 3">CBS 600.67</strain>
    </source>
</reference>
<gene>
    <name evidence="2" type="ORF">BDW59DRAFT_117918</name>
</gene>
<protein>
    <submittedName>
        <fullName evidence="2">Uncharacterized protein</fullName>
    </submittedName>
</protein>
<proteinExistence type="predicted"/>
<feature type="region of interest" description="Disordered" evidence="1">
    <location>
        <begin position="1"/>
        <end position="43"/>
    </location>
</feature>
<feature type="region of interest" description="Disordered" evidence="1">
    <location>
        <begin position="117"/>
        <end position="143"/>
    </location>
</feature>
<keyword evidence="3" id="KW-1185">Reference proteome</keyword>
<feature type="compositionally biased region" description="Gly residues" evidence="1">
    <location>
        <begin position="78"/>
        <end position="92"/>
    </location>
</feature>
<accession>A0ABR4HXL8</accession>
<comment type="caution">
    <text evidence="2">The sequence shown here is derived from an EMBL/GenBank/DDBJ whole genome shotgun (WGS) entry which is preliminary data.</text>
</comment>
<organism evidence="2 3">
    <name type="scientific">Aspergillus cavernicola</name>
    <dbReference type="NCBI Taxonomy" id="176166"/>
    <lineage>
        <taxon>Eukaryota</taxon>
        <taxon>Fungi</taxon>
        <taxon>Dikarya</taxon>
        <taxon>Ascomycota</taxon>
        <taxon>Pezizomycotina</taxon>
        <taxon>Eurotiomycetes</taxon>
        <taxon>Eurotiomycetidae</taxon>
        <taxon>Eurotiales</taxon>
        <taxon>Aspergillaceae</taxon>
        <taxon>Aspergillus</taxon>
        <taxon>Aspergillus subgen. Nidulantes</taxon>
    </lineage>
</organism>
<dbReference type="Proteomes" id="UP001610335">
    <property type="component" value="Unassembled WGS sequence"/>
</dbReference>
<evidence type="ECO:0000313" key="2">
    <source>
        <dbReference type="EMBL" id="KAL2820236.1"/>
    </source>
</evidence>
<evidence type="ECO:0000256" key="1">
    <source>
        <dbReference type="SAM" id="MobiDB-lite"/>
    </source>
</evidence>
<name>A0ABR4HXL8_9EURO</name>